<dbReference type="Pfam" id="PF12698">
    <property type="entry name" value="ABC2_membrane_3"/>
    <property type="match status" value="1"/>
</dbReference>
<evidence type="ECO:0000313" key="9">
    <source>
        <dbReference type="Proteomes" id="UP001165685"/>
    </source>
</evidence>
<feature type="transmembrane region" description="Helical" evidence="6">
    <location>
        <begin position="144"/>
        <end position="167"/>
    </location>
</feature>
<dbReference type="PIRSF" id="PIRSF006648">
    <property type="entry name" value="DrrB"/>
    <property type="match status" value="1"/>
</dbReference>
<dbReference type="InterPro" id="IPR013525">
    <property type="entry name" value="ABC2_TM"/>
</dbReference>
<dbReference type="RefSeq" id="WP_270678464.1">
    <property type="nucleotide sequence ID" value="NZ_JAQFWP010000025.1"/>
</dbReference>
<dbReference type="PANTHER" id="PTHR43229">
    <property type="entry name" value="NODULATION PROTEIN J"/>
    <property type="match status" value="1"/>
</dbReference>
<dbReference type="PROSITE" id="PS51012">
    <property type="entry name" value="ABC_TM2"/>
    <property type="match status" value="1"/>
</dbReference>
<evidence type="ECO:0000256" key="2">
    <source>
        <dbReference type="ARBA" id="ARBA00022692"/>
    </source>
</evidence>
<name>A0ABT4TM97_9ACTN</name>
<evidence type="ECO:0000256" key="4">
    <source>
        <dbReference type="ARBA" id="ARBA00023136"/>
    </source>
</evidence>
<evidence type="ECO:0000256" key="1">
    <source>
        <dbReference type="ARBA" id="ARBA00004141"/>
    </source>
</evidence>
<dbReference type="InterPro" id="IPR047817">
    <property type="entry name" value="ABC2_TM_bact-type"/>
</dbReference>
<comment type="caution">
    <text evidence="8">The sequence shown here is derived from an EMBL/GenBank/DDBJ whole genome shotgun (WGS) entry which is preliminary data.</text>
</comment>
<keyword evidence="3 6" id="KW-1133">Transmembrane helix</keyword>
<dbReference type="InterPro" id="IPR000412">
    <property type="entry name" value="ABC_2_transport"/>
</dbReference>
<accession>A0ABT4TM97</accession>
<feature type="transmembrane region" description="Helical" evidence="6">
    <location>
        <begin position="58"/>
        <end position="84"/>
    </location>
</feature>
<comment type="subcellular location">
    <subcellularLocation>
        <location evidence="1">Membrane</location>
        <topology evidence="1">Multi-pass membrane protein</topology>
    </subcellularLocation>
</comment>
<gene>
    <name evidence="8" type="ORF">O4U47_14975</name>
</gene>
<dbReference type="Proteomes" id="UP001165685">
    <property type="component" value="Unassembled WGS sequence"/>
</dbReference>
<feature type="transmembrane region" description="Helical" evidence="6">
    <location>
        <begin position="29"/>
        <end position="46"/>
    </location>
</feature>
<evidence type="ECO:0000256" key="6">
    <source>
        <dbReference type="SAM" id="Phobius"/>
    </source>
</evidence>
<feature type="transmembrane region" description="Helical" evidence="6">
    <location>
        <begin position="173"/>
        <end position="194"/>
    </location>
</feature>
<dbReference type="PANTHER" id="PTHR43229:SF2">
    <property type="entry name" value="NODULATION PROTEIN J"/>
    <property type="match status" value="1"/>
</dbReference>
<sequence length="283" mass="29731">MNRTAHLLRQGWASGGLALMASLRSVQEMLGTVAFVAAFCVGLSFMRGRAVEGTSVDAATAALPGVLGLSVVFTGVVATAMVLATEREDGTLLRAKALPDGITVYLIGKIVYAAALVLTTVALLVLPGLFLFDGLAAGLARGWPLLLGVLLLGMVATIPFGAVLGSLFNNPRLVNAVGAVPIFALTGISGIFFPITALPEWLQWIAQAFPVYWVGLGLRSAVLPDSMLSAEIGESWRHLETMGALGAWAVLGLALAPWLLRRTARRVSGANVEEARQKAMQRV</sequence>
<reference evidence="8" key="1">
    <citation type="submission" date="2023-01" db="EMBL/GenBank/DDBJ databases">
        <title>Draft genome sequence of Nocardiopsis sp. LSu2-4 isolated from halophytes.</title>
        <authorList>
            <person name="Duangmal K."/>
            <person name="Chantavorakit T."/>
        </authorList>
    </citation>
    <scope>NUCLEOTIDE SEQUENCE</scope>
    <source>
        <strain evidence="8">LSu2-4</strain>
    </source>
</reference>
<keyword evidence="5" id="KW-0046">Antibiotic resistance</keyword>
<keyword evidence="9" id="KW-1185">Reference proteome</keyword>
<protein>
    <submittedName>
        <fullName evidence="8">ABC transporter permease</fullName>
    </submittedName>
</protein>
<evidence type="ECO:0000256" key="5">
    <source>
        <dbReference type="ARBA" id="ARBA00023251"/>
    </source>
</evidence>
<keyword evidence="4 6" id="KW-0472">Membrane</keyword>
<evidence type="ECO:0000313" key="8">
    <source>
        <dbReference type="EMBL" id="MDA2805817.1"/>
    </source>
</evidence>
<dbReference type="EMBL" id="JAQFWP010000025">
    <property type="protein sequence ID" value="MDA2805817.1"/>
    <property type="molecule type" value="Genomic_DNA"/>
</dbReference>
<evidence type="ECO:0000256" key="3">
    <source>
        <dbReference type="ARBA" id="ARBA00022989"/>
    </source>
</evidence>
<keyword evidence="2 6" id="KW-0812">Transmembrane</keyword>
<evidence type="ECO:0000259" key="7">
    <source>
        <dbReference type="PROSITE" id="PS51012"/>
    </source>
</evidence>
<feature type="domain" description="ABC transmembrane type-2" evidence="7">
    <location>
        <begin position="23"/>
        <end position="263"/>
    </location>
</feature>
<feature type="transmembrane region" description="Helical" evidence="6">
    <location>
        <begin position="242"/>
        <end position="260"/>
    </location>
</feature>
<proteinExistence type="predicted"/>
<dbReference type="InterPro" id="IPR051784">
    <property type="entry name" value="Nod_factor_ABC_transporter"/>
</dbReference>
<organism evidence="8 9">
    <name type="scientific">Nocardiopsis suaedae</name>
    <dbReference type="NCBI Taxonomy" id="3018444"/>
    <lineage>
        <taxon>Bacteria</taxon>
        <taxon>Bacillati</taxon>
        <taxon>Actinomycetota</taxon>
        <taxon>Actinomycetes</taxon>
        <taxon>Streptosporangiales</taxon>
        <taxon>Nocardiopsidaceae</taxon>
        <taxon>Nocardiopsis</taxon>
    </lineage>
</organism>
<feature type="transmembrane region" description="Helical" evidence="6">
    <location>
        <begin position="104"/>
        <end position="132"/>
    </location>
</feature>